<dbReference type="RefSeq" id="WP_257311493.1">
    <property type="nucleotide sequence ID" value="NZ_JANFDG010000001.1"/>
</dbReference>
<dbReference type="InterPro" id="IPR043795">
    <property type="entry name" value="N-alpha-Ac-DABA-like"/>
</dbReference>
<comment type="cofactor">
    <cofactor evidence="1">
        <name>Zn(2+)</name>
        <dbReference type="ChEBI" id="CHEBI:29105"/>
    </cofactor>
</comment>
<evidence type="ECO:0000256" key="1">
    <source>
        <dbReference type="ARBA" id="ARBA00001947"/>
    </source>
</evidence>
<keyword evidence="3" id="KW-0378">Hydrolase</keyword>
<dbReference type="Gene3D" id="3.40.630.10">
    <property type="entry name" value="Zn peptidases"/>
    <property type="match status" value="1"/>
</dbReference>
<evidence type="ECO:0000313" key="7">
    <source>
        <dbReference type="Proteomes" id="UP001595377"/>
    </source>
</evidence>
<evidence type="ECO:0000256" key="3">
    <source>
        <dbReference type="ARBA" id="ARBA00022801"/>
    </source>
</evidence>
<keyword evidence="4" id="KW-0862">Zinc</keyword>
<dbReference type="InterPro" id="IPR053138">
    <property type="entry name" value="N-alpha-Ac-DABA_deacetylase"/>
</dbReference>
<accession>A0ABV7DFS8</accession>
<evidence type="ECO:0000256" key="2">
    <source>
        <dbReference type="ARBA" id="ARBA00022723"/>
    </source>
</evidence>
<dbReference type="EMBL" id="JBHRSP010000015">
    <property type="protein sequence ID" value="MFC3073339.1"/>
    <property type="molecule type" value="Genomic_DNA"/>
</dbReference>
<dbReference type="InterPro" id="IPR055438">
    <property type="entry name" value="AstE_AspA_cat"/>
</dbReference>
<dbReference type="PANTHER" id="PTHR37326:SF1">
    <property type="entry name" value="BLL3975 PROTEIN"/>
    <property type="match status" value="1"/>
</dbReference>
<comment type="caution">
    <text evidence="6">The sequence shown here is derived from an EMBL/GenBank/DDBJ whole genome shotgun (WGS) entry which is preliminary data.</text>
</comment>
<sequence>MAIDFEKAGKSIQDIVIDTDAGPLFAGRLCVVNNGPGSRVLVVAGIHGDEYEAQLALHRLVARLDADSVRGRLIVVPEANFPASANGTRCAPSDGANMNRTFPGDRAGTPTERLAAFLFHDVLPEADLLIDVHSGGPGYKGEAIAFAFHGPACRVPEAEVVRMMEAFSLPYITWQDGIASTFVGAAAAAGTAAIELEGAGTTLIEEGNVDVFADALLRGLVHFGVLAGDPPAGGTVSRHLDVRPENMFEADVPGLLEHRVRMGQRVETGDLVAVIHPFGGFDGPPHRVEARAPGIVISQRSLLRVASGDCLGNTGTPR</sequence>
<name>A0ABV7DFS8_9HYPH</name>
<dbReference type="Pfam" id="PF24827">
    <property type="entry name" value="AstE_AspA_cat"/>
    <property type="match status" value="1"/>
</dbReference>
<protein>
    <submittedName>
        <fullName evidence="6">Succinylglutamate desuccinylase/aspartoacylase family protein</fullName>
    </submittedName>
</protein>
<dbReference type="SUPFAM" id="SSF53187">
    <property type="entry name" value="Zn-dependent exopeptidases"/>
    <property type="match status" value="1"/>
</dbReference>
<dbReference type="Proteomes" id="UP001595377">
    <property type="component" value="Unassembled WGS sequence"/>
</dbReference>
<feature type="domain" description="Succinylglutamate desuccinylase/Aspartoacylase catalytic" evidence="5">
    <location>
        <begin position="36"/>
        <end position="218"/>
    </location>
</feature>
<evidence type="ECO:0000313" key="6">
    <source>
        <dbReference type="EMBL" id="MFC3073339.1"/>
    </source>
</evidence>
<organism evidence="6 7">
    <name type="scientific">Shinella pollutisoli</name>
    <dbReference type="NCBI Taxonomy" id="2250594"/>
    <lineage>
        <taxon>Bacteria</taxon>
        <taxon>Pseudomonadati</taxon>
        <taxon>Pseudomonadota</taxon>
        <taxon>Alphaproteobacteria</taxon>
        <taxon>Hyphomicrobiales</taxon>
        <taxon>Rhizobiaceae</taxon>
        <taxon>Shinella</taxon>
    </lineage>
</organism>
<gene>
    <name evidence="6" type="ORF">ACFOHH_09515</name>
</gene>
<proteinExistence type="predicted"/>
<evidence type="ECO:0000259" key="5">
    <source>
        <dbReference type="Pfam" id="PF24827"/>
    </source>
</evidence>
<dbReference type="PANTHER" id="PTHR37326">
    <property type="entry name" value="BLL3975 PROTEIN"/>
    <property type="match status" value="1"/>
</dbReference>
<keyword evidence="7" id="KW-1185">Reference proteome</keyword>
<evidence type="ECO:0000256" key="4">
    <source>
        <dbReference type="ARBA" id="ARBA00022833"/>
    </source>
</evidence>
<reference evidence="7" key="1">
    <citation type="journal article" date="2019" name="Int. J. Syst. Evol. Microbiol.">
        <title>The Global Catalogue of Microorganisms (GCM) 10K type strain sequencing project: providing services to taxonomists for standard genome sequencing and annotation.</title>
        <authorList>
            <consortium name="The Broad Institute Genomics Platform"/>
            <consortium name="The Broad Institute Genome Sequencing Center for Infectious Disease"/>
            <person name="Wu L."/>
            <person name="Ma J."/>
        </authorList>
    </citation>
    <scope>NUCLEOTIDE SEQUENCE [LARGE SCALE GENOMIC DNA]</scope>
    <source>
        <strain evidence="7">KCTC 52677</strain>
    </source>
</reference>
<keyword evidence="2" id="KW-0479">Metal-binding</keyword>
<dbReference type="PIRSF" id="PIRSF039012">
    <property type="entry name" value="ASP"/>
    <property type="match status" value="1"/>
</dbReference>